<evidence type="ECO:0000313" key="2">
    <source>
        <dbReference type="Proteomes" id="UP000265798"/>
    </source>
</evidence>
<accession>A0A396YKN3</accession>
<gene>
    <name evidence="1" type="ORF">DLM75_23620</name>
</gene>
<dbReference type="Proteomes" id="UP000265798">
    <property type="component" value="Unassembled WGS sequence"/>
</dbReference>
<name>A0A396YKN3_9LEPT</name>
<reference evidence="2" key="1">
    <citation type="submission" date="2018-05" db="EMBL/GenBank/DDBJ databases">
        <title>Leptospira yasudae sp. nov. and Leptospira stimsonii sp. nov., two pathogenic species of the genus Leptospira isolated from environmental sources.</title>
        <authorList>
            <person name="Casanovas-Massana A."/>
            <person name="Hamond C."/>
            <person name="Santos L.A."/>
            <person name="Hacker K.P."/>
            <person name="Balassiano I."/>
            <person name="Medeiros M.A."/>
            <person name="Reis M.G."/>
            <person name="Ko A.I."/>
            <person name="Wunder E.A."/>
        </authorList>
    </citation>
    <scope>NUCLEOTIDE SEQUENCE [LARGE SCALE GENOMIC DNA]</scope>
    <source>
        <strain evidence="2">Yale</strain>
    </source>
</reference>
<dbReference type="AlphaFoldDB" id="A0A396YKN3"/>
<dbReference type="EMBL" id="QHCT01000017">
    <property type="protein sequence ID" value="RHX83651.1"/>
    <property type="molecule type" value="Genomic_DNA"/>
</dbReference>
<evidence type="ECO:0000313" key="1">
    <source>
        <dbReference type="EMBL" id="RHX83651.1"/>
    </source>
</evidence>
<protein>
    <submittedName>
        <fullName evidence="1">Uncharacterized protein</fullName>
    </submittedName>
</protein>
<proteinExistence type="predicted"/>
<comment type="caution">
    <text evidence="1">The sequence shown here is derived from an EMBL/GenBank/DDBJ whole genome shotgun (WGS) entry which is preliminary data.</text>
</comment>
<sequence>MAQALLKSGTVFAGRIRFLFFSVVLNRKTIHEKNAELGKTARMKKELDIYYRENSQARNDHNLKYFY</sequence>
<organism evidence="1 2">
    <name type="scientific">Leptospira stimsonii</name>
    <dbReference type="NCBI Taxonomy" id="2202203"/>
    <lineage>
        <taxon>Bacteria</taxon>
        <taxon>Pseudomonadati</taxon>
        <taxon>Spirochaetota</taxon>
        <taxon>Spirochaetia</taxon>
        <taxon>Leptospirales</taxon>
        <taxon>Leptospiraceae</taxon>
        <taxon>Leptospira</taxon>
    </lineage>
</organism>